<organism evidence="2 3">
    <name type="scientific">Didymella heteroderae</name>
    <dbReference type="NCBI Taxonomy" id="1769908"/>
    <lineage>
        <taxon>Eukaryota</taxon>
        <taxon>Fungi</taxon>
        <taxon>Dikarya</taxon>
        <taxon>Ascomycota</taxon>
        <taxon>Pezizomycotina</taxon>
        <taxon>Dothideomycetes</taxon>
        <taxon>Pleosporomycetidae</taxon>
        <taxon>Pleosporales</taxon>
        <taxon>Pleosporineae</taxon>
        <taxon>Didymellaceae</taxon>
        <taxon>Didymella</taxon>
    </lineage>
</organism>
<dbReference type="AlphaFoldDB" id="A0A9P4WM77"/>
<feature type="compositionally biased region" description="Polar residues" evidence="1">
    <location>
        <begin position="91"/>
        <end position="108"/>
    </location>
</feature>
<evidence type="ECO:0000313" key="3">
    <source>
        <dbReference type="Proteomes" id="UP000758155"/>
    </source>
</evidence>
<feature type="region of interest" description="Disordered" evidence="1">
    <location>
        <begin position="422"/>
        <end position="458"/>
    </location>
</feature>
<evidence type="ECO:0000313" key="2">
    <source>
        <dbReference type="EMBL" id="KAF3036177.1"/>
    </source>
</evidence>
<gene>
    <name evidence="2" type="ORF">E8E12_004693</name>
</gene>
<proteinExistence type="predicted"/>
<dbReference type="EMBL" id="SWKV01000052">
    <property type="protein sequence ID" value="KAF3036177.1"/>
    <property type="molecule type" value="Genomic_DNA"/>
</dbReference>
<feature type="region of interest" description="Disordered" evidence="1">
    <location>
        <begin position="577"/>
        <end position="601"/>
    </location>
</feature>
<dbReference type="OrthoDB" id="498204at2759"/>
<protein>
    <submittedName>
        <fullName evidence="2">Uncharacterized protein</fullName>
    </submittedName>
</protein>
<feature type="compositionally biased region" description="Low complexity" evidence="1">
    <location>
        <begin position="430"/>
        <end position="442"/>
    </location>
</feature>
<name>A0A9P4WM77_9PLEO</name>
<feature type="region of interest" description="Disordered" evidence="1">
    <location>
        <begin position="90"/>
        <end position="112"/>
    </location>
</feature>
<sequence length="601" mass="65339">MALQRLNIRAKKSFPGLYSFDNMESSPHKSIAVQIESSPCSDLTQATEQCDLDDFESKLERCKGRDSPGKDSLSKRKRLFGSLRSLRTLANLHSSPTKAKQPTTTRSGSPVKRQVKDVCMTPLPISPSLALLDFEQSPSDQPMFDLTMHQRSVSGSSLEVHHSSPMTVPGSARQATPYNVFLPMNDFPAGTVPDTPGPMQRAFNRDLANYAPWQNADPTPVERYTPSTPVLTPLPGTNLSVGDIDPELVPLPPSVNPSMVHLGRSMPGYFDIPVDGHPQMDHADVLNGLACLKLADGHADTSGDHGKSLTDTATNAPIGRRGTAEEMRHQHEDARLQDTVNTLGIPQDQIQAYQRQQQAGELQEHVCGLSVPERHQVSPLRPKQQADDLHDSIRKVSCNSEGWEMCSGERSAAMASEYSLYNRDPNQTHSPSPASVYSAAPPSEHRKGADHGNDAPPKFAHVVWDGPRGHREAPAPMKTWDGHTGLYDGTGYGDDSGLSTPCEPDEGIHDIHLKASSAPLSVSGARSGNEKSNRPLRGEDPYHETVRQSPFSTCGHDNCESLESICRAYAYPLGDRISSSSYNGAGGDVQRPATKDNKISS</sequence>
<reference evidence="2" key="1">
    <citation type="submission" date="2019-04" db="EMBL/GenBank/DDBJ databases">
        <title>Sequencing of skin fungus with MAO and IRED activity.</title>
        <authorList>
            <person name="Marsaioli A.J."/>
            <person name="Bonatto J.M.C."/>
            <person name="Reis Junior O."/>
        </authorList>
    </citation>
    <scope>NUCLEOTIDE SEQUENCE</scope>
    <source>
        <strain evidence="2">28M1</strain>
    </source>
</reference>
<keyword evidence="3" id="KW-1185">Reference proteome</keyword>
<feature type="region of interest" description="Disordered" evidence="1">
    <location>
        <begin position="519"/>
        <end position="549"/>
    </location>
</feature>
<accession>A0A9P4WM77</accession>
<comment type="caution">
    <text evidence="2">The sequence shown here is derived from an EMBL/GenBank/DDBJ whole genome shotgun (WGS) entry which is preliminary data.</text>
</comment>
<dbReference type="Proteomes" id="UP000758155">
    <property type="component" value="Unassembled WGS sequence"/>
</dbReference>
<feature type="compositionally biased region" description="Basic and acidic residues" evidence="1">
    <location>
        <begin position="528"/>
        <end position="546"/>
    </location>
</feature>
<feature type="compositionally biased region" description="Basic and acidic residues" evidence="1">
    <location>
        <begin position="443"/>
        <end position="453"/>
    </location>
</feature>
<evidence type="ECO:0000256" key="1">
    <source>
        <dbReference type="SAM" id="MobiDB-lite"/>
    </source>
</evidence>